<organism evidence="1 2">
    <name type="scientific">Solirubrobacter deserti</name>
    <dbReference type="NCBI Taxonomy" id="2282478"/>
    <lineage>
        <taxon>Bacteria</taxon>
        <taxon>Bacillati</taxon>
        <taxon>Actinomycetota</taxon>
        <taxon>Thermoleophilia</taxon>
        <taxon>Solirubrobacterales</taxon>
        <taxon>Solirubrobacteraceae</taxon>
        <taxon>Solirubrobacter</taxon>
    </lineage>
</organism>
<evidence type="ECO:0000313" key="2">
    <source>
        <dbReference type="Proteomes" id="UP001147700"/>
    </source>
</evidence>
<dbReference type="InterPro" id="IPR049574">
    <property type="entry name" value="CrtA-like"/>
</dbReference>
<proteinExistence type="predicted"/>
<keyword evidence="2" id="KW-1185">Reference proteome</keyword>
<evidence type="ECO:0008006" key="3">
    <source>
        <dbReference type="Google" id="ProtNLM"/>
    </source>
</evidence>
<name>A0ABT4RRB0_9ACTN</name>
<dbReference type="CDD" id="cd21650">
    <property type="entry name" value="CrtA-like"/>
    <property type="match status" value="1"/>
</dbReference>
<gene>
    <name evidence="1" type="ORF">OJ962_26780</name>
</gene>
<accession>A0ABT4RRB0</accession>
<sequence>MPVASFHLVRYPGIRDGLPYMAWDRPVLGRVEGLRFFRLLGTGRGSTMTLSADFRRWALFAVWDDDAALDAFLAGSEIAARWRAAEHYTVRLAPVRAHGAWSGENPLAGGASDGGLGATSGDGAAQPVAILTRAAIRPRRLVAFHRAVPGPARTLHDAPGLLASVAIGELPVLRQATFSLWRDLDAAKGYAYRNAAHAAVVKRTRAEGWYSEELFARFVPYGAEGTWDGRDPLS</sequence>
<protein>
    <recommendedName>
        <fullName evidence="3">Spheroidene monooxygenase</fullName>
    </recommendedName>
</protein>
<reference evidence="1" key="1">
    <citation type="submission" date="2022-10" db="EMBL/GenBank/DDBJ databases">
        <title>The WGS of Solirubrobacter sp. CPCC 204708.</title>
        <authorList>
            <person name="Jiang Z."/>
        </authorList>
    </citation>
    <scope>NUCLEOTIDE SEQUENCE</scope>
    <source>
        <strain evidence="1">CPCC 204708</strain>
    </source>
</reference>
<dbReference type="Proteomes" id="UP001147700">
    <property type="component" value="Unassembled WGS sequence"/>
</dbReference>
<dbReference type="EMBL" id="JAPCID010000051">
    <property type="protein sequence ID" value="MDA0141132.1"/>
    <property type="molecule type" value="Genomic_DNA"/>
</dbReference>
<evidence type="ECO:0000313" key="1">
    <source>
        <dbReference type="EMBL" id="MDA0141132.1"/>
    </source>
</evidence>
<comment type="caution">
    <text evidence="1">The sequence shown here is derived from an EMBL/GenBank/DDBJ whole genome shotgun (WGS) entry which is preliminary data.</text>
</comment>